<dbReference type="Pfam" id="PF10198">
    <property type="entry name" value="Ada3"/>
    <property type="match status" value="1"/>
</dbReference>
<evidence type="ECO:0008006" key="9">
    <source>
        <dbReference type="Google" id="ProtNLM"/>
    </source>
</evidence>
<evidence type="ECO:0000256" key="4">
    <source>
        <dbReference type="ARBA" id="ARBA00023163"/>
    </source>
</evidence>
<evidence type="ECO:0000256" key="6">
    <source>
        <dbReference type="SAM" id="MobiDB-lite"/>
    </source>
</evidence>
<comment type="subcellular location">
    <subcellularLocation>
        <location evidence="1">Nucleus</location>
    </subcellularLocation>
</comment>
<feature type="region of interest" description="Disordered" evidence="6">
    <location>
        <begin position="412"/>
        <end position="435"/>
    </location>
</feature>
<dbReference type="Proteomes" id="UP000095085">
    <property type="component" value="Unassembled WGS sequence"/>
</dbReference>
<feature type="compositionally biased region" description="Basic and acidic residues" evidence="6">
    <location>
        <begin position="98"/>
        <end position="117"/>
    </location>
</feature>
<feature type="compositionally biased region" description="Acidic residues" evidence="6">
    <location>
        <begin position="118"/>
        <end position="127"/>
    </location>
</feature>
<sequence length="663" mass="75069">MVASFETHSASTTLDDIINELKFTYDSSIGILDGEAIREIPSLNVLRNVSKLIANLSKDLDDVEKVDSEVLNKINNKLNITDEKDDKTQDNEENGIYNDHDISPDFEKQTNLKRSAENDLDLDDDESIPLAKRRKPAPSKVKLEEDEEEEKLSAVTSQSKPSLDEKLNNQSIVENEGSLTIASDTNGDESNRVNSKDDPVPPVQQGSFTQENDTRLKNPKSEFVTSQTLPAEAIAELGLYSEDNQGLETHGKEYLKKKFGVASYPERDLQDMLPGEIPNIDFSKNKAPSNQVQFTTFQSYIESYFRQFSNEDTAFLQEKYIIPPTFEKTDYDPNVTPYLIPKLGAFYADLWSDEDTSLAAKLNSPAFQQPPIDTYKAKGSIDSLSDDKLYTEDVSCGPLSSRLLSAILSVKEAEEEEDNDKENAESNSLKKENHYDVNGDGLSNWKPIAEEDVASRLNSGEDYKVSTEVSDFHSIEERLKRELKYIGIFMNLPDSSSSDTLENGTVSIIDSDEWVKNKEDDEVCTEIRALQKELKESSTKNRKFKKRLIPIVEEQIAYQEYCTILDDLDKQVDQAYIKRLKAKSKKKKHTDPTPQQQAVNNGLRVLLDKRKRWIENIGKLFPPAEIMKRVPNESVFQDLEQSDDEEAEGDEDVENDTDALIQK</sequence>
<reference evidence="8" key="1">
    <citation type="submission" date="2016-05" db="EMBL/GenBank/DDBJ databases">
        <title>Comparative genomics of biotechnologically important yeasts.</title>
        <authorList>
            <consortium name="DOE Joint Genome Institute"/>
            <person name="Riley R."/>
            <person name="Haridas S."/>
            <person name="Wolfe K.H."/>
            <person name="Lopes M.R."/>
            <person name="Hittinger C.T."/>
            <person name="Goker M."/>
            <person name="Salamov A."/>
            <person name="Wisecaver J."/>
            <person name="Long T.M."/>
            <person name="Aerts A.L."/>
            <person name="Barry K."/>
            <person name="Choi C."/>
            <person name="Clum A."/>
            <person name="Coughlan A.Y."/>
            <person name="Deshpande S."/>
            <person name="Douglass A.P."/>
            <person name="Hanson S.J."/>
            <person name="Klenk H.-P."/>
            <person name="Labutti K."/>
            <person name="Lapidus A."/>
            <person name="Lindquist E."/>
            <person name="Lipzen A."/>
            <person name="Meier-Kolthoff J.P."/>
            <person name="Ohm R.A."/>
            <person name="Otillar R.P."/>
            <person name="Pangilinan J."/>
            <person name="Peng Y."/>
            <person name="Rokas A."/>
            <person name="Rosa C.A."/>
            <person name="Scheuner C."/>
            <person name="Sibirny A.A."/>
            <person name="Slot J.C."/>
            <person name="Stielow J.B."/>
            <person name="Sun H."/>
            <person name="Kurtzman C.P."/>
            <person name="Blackwell M."/>
            <person name="Grigoriev I.V."/>
            <person name="Jeffries T.W."/>
        </authorList>
    </citation>
    <scope>NUCLEOTIDE SEQUENCE [LARGE SCALE GENOMIC DNA]</scope>
    <source>
        <strain evidence="8">NRRL Y-1933</strain>
    </source>
</reference>
<evidence type="ECO:0000256" key="1">
    <source>
        <dbReference type="ARBA" id="ARBA00004123"/>
    </source>
</evidence>
<dbReference type="GeneID" id="30993049"/>
<dbReference type="OrthoDB" id="1232at2759"/>
<dbReference type="GO" id="GO:0140671">
    <property type="term" value="C:ADA complex"/>
    <property type="evidence" value="ECO:0007669"/>
    <property type="project" value="EnsemblFungi"/>
</dbReference>
<feature type="compositionally biased region" description="Polar residues" evidence="6">
    <location>
        <begin position="168"/>
        <end position="185"/>
    </location>
</feature>
<feature type="compositionally biased region" description="Acidic residues" evidence="6">
    <location>
        <begin position="640"/>
        <end position="657"/>
    </location>
</feature>
<gene>
    <name evidence="7" type="ORF">HYPBUDRAFT_106626</name>
</gene>
<keyword evidence="8" id="KW-1185">Reference proteome</keyword>
<feature type="compositionally biased region" description="Basic and acidic residues" evidence="6">
    <location>
        <begin position="421"/>
        <end position="435"/>
    </location>
</feature>
<dbReference type="AlphaFoldDB" id="A0A1E4RL48"/>
<evidence type="ECO:0000256" key="3">
    <source>
        <dbReference type="ARBA" id="ARBA00023015"/>
    </source>
</evidence>
<comment type="similarity">
    <text evidence="2">Belongs to the NGG1 family.</text>
</comment>
<dbReference type="GO" id="GO:0004402">
    <property type="term" value="F:histone acetyltransferase activity"/>
    <property type="evidence" value="ECO:0007669"/>
    <property type="project" value="EnsemblFungi"/>
</dbReference>
<feature type="compositionally biased region" description="Basic and acidic residues" evidence="6">
    <location>
        <begin position="189"/>
        <end position="199"/>
    </location>
</feature>
<keyword evidence="3" id="KW-0805">Transcription regulation</keyword>
<dbReference type="InterPro" id="IPR019340">
    <property type="entry name" value="Histone_AcTrfase_su3"/>
</dbReference>
<evidence type="ECO:0000313" key="8">
    <source>
        <dbReference type="Proteomes" id="UP000095085"/>
    </source>
</evidence>
<proteinExistence type="inferred from homology"/>
<name>A0A1E4RL48_9ASCO</name>
<dbReference type="EMBL" id="KV454540">
    <property type="protein sequence ID" value="ODV67825.1"/>
    <property type="molecule type" value="Genomic_DNA"/>
</dbReference>
<organism evidence="7 8">
    <name type="scientific">Hyphopichia burtonii NRRL Y-1933</name>
    <dbReference type="NCBI Taxonomy" id="984485"/>
    <lineage>
        <taxon>Eukaryota</taxon>
        <taxon>Fungi</taxon>
        <taxon>Dikarya</taxon>
        <taxon>Ascomycota</taxon>
        <taxon>Saccharomycotina</taxon>
        <taxon>Pichiomycetes</taxon>
        <taxon>Debaryomycetaceae</taxon>
        <taxon>Hyphopichia</taxon>
    </lineage>
</organism>
<evidence type="ECO:0000313" key="7">
    <source>
        <dbReference type="EMBL" id="ODV67825.1"/>
    </source>
</evidence>
<accession>A0A1E4RL48</accession>
<dbReference type="RefSeq" id="XP_020076892.1">
    <property type="nucleotide sequence ID" value="XM_020218499.1"/>
</dbReference>
<protein>
    <recommendedName>
        <fullName evidence="9">Chromatin-remodeling complexes subunit NGG1</fullName>
    </recommendedName>
</protein>
<dbReference type="GO" id="GO:0000124">
    <property type="term" value="C:SAGA complex"/>
    <property type="evidence" value="ECO:0007669"/>
    <property type="project" value="EnsemblFungi"/>
</dbReference>
<keyword evidence="5" id="KW-0539">Nucleus</keyword>
<dbReference type="PANTHER" id="PTHR13556:SF2">
    <property type="entry name" value="TRANSCRIPTIONAL ADAPTER 3"/>
    <property type="match status" value="1"/>
</dbReference>
<dbReference type="STRING" id="984485.A0A1E4RL48"/>
<dbReference type="GO" id="GO:0005634">
    <property type="term" value="C:nucleus"/>
    <property type="evidence" value="ECO:0007669"/>
    <property type="project" value="UniProtKB-SubCell"/>
</dbReference>
<dbReference type="GO" id="GO:0046695">
    <property type="term" value="C:SLIK (SAGA-like) complex"/>
    <property type="evidence" value="ECO:0007669"/>
    <property type="project" value="EnsemblFungi"/>
</dbReference>
<keyword evidence="4" id="KW-0804">Transcription</keyword>
<dbReference type="GO" id="GO:0006357">
    <property type="term" value="P:regulation of transcription by RNA polymerase II"/>
    <property type="evidence" value="ECO:0007669"/>
    <property type="project" value="EnsemblFungi"/>
</dbReference>
<evidence type="ECO:0000256" key="5">
    <source>
        <dbReference type="ARBA" id="ARBA00023242"/>
    </source>
</evidence>
<evidence type="ECO:0000256" key="2">
    <source>
        <dbReference type="ARBA" id="ARBA00005330"/>
    </source>
</evidence>
<feature type="region of interest" description="Disordered" evidence="6">
    <location>
        <begin position="631"/>
        <end position="663"/>
    </location>
</feature>
<dbReference type="PANTHER" id="PTHR13556">
    <property type="entry name" value="TRANSCRIPTIONAL ADAPTER 3-RELATED"/>
    <property type="match status" value="1"/>
</dbReference>
<dbReference type="GO" id="GO:0003713">
    <property type="term" value="F:transcription coactivator activity"/>
    <property type="evidence" value="ECO:0007669"/>
    <property type="project" value="TreeGrafter"/>
</dbReference>
<feature type="region of interest" description="Disordered" evidence="6">
    <location>
        <begin position="82"/>
        <end position="221"/>
    </location>
</feature>